<gene>
    <name evidence="3" type="ORF">ELS20_07620</name>
</gene>
<feature type="domain" description="Formyl transferase N-terminal" evidence="1">
    <location>
        <begin position="24"/>
        <end position="169"/>
    </location>
</feature>
<dbReference type="EMBL" id="RZIG01000002">
    <property type="protein sequence ID" value="RYJ09885.1"/>
    <property type="molecule type" value="Genomic_DNA"/>
</dbReference>
<dbReference type="InterPro" id="IPR036477">
    <property type="entry name" value="Formyl_transf_N_sf"/>
</dbReference>
<accession>A0A482TBB1</accession>
<dbReference type="Pfam" id="PF00551">
    <property type="entry name" value="Formyl_trans_N"/>
    <property type="match status" value="1"/>
</dbReference>
<feature type="domain" description="Formyl transferase C-terminal" evidence="2">
    <location>
        <begin position="201"/>
        <end position="295"/>
    </location>
</feature>
<dbReference type="SUPFAM" id="SSF50486">
    <property type="entry name" value="FMT C-terminal domain-like"/>
    <property type="match status" value="1"/>
</dbReference>
<dbReference type="InterPro" id="IPR011034">
    <property type="entry name" value="Formyl_transferase-like_C_sf"/>
</dbReference>
<evidence type="ECO:0000313" key="4">
    <source>
        <dbReference type="Proteomes" id="UP000293535"/>
    </source>
</evidence>
<proteinExistence type="predicted"/>
<name>A0A482TBB1_HALHI</name>
<evidence type="ECO:0000259" key="2">
    <source>
        <dbReference type="Pfam" id="PF02911"/>
    </source>
</evidence>
<dbReference type="Proteomes" id="UP000293535">
    <property type="component" value="Unassembled WGS sequence"/>
</dbReference>
<dbReference type="GO" id="GO:0004479">
    <property type="term" value="F:methionyl-tRNA formyltransferase activity"/>
    <property type="evidence" value="ECO:0007669"/>
    <property type="project" value="TreeGrafter"/>
</dbReference>
<comment type="caution">
    <text evidence="3">The sequence shown here is derived from an EMBL/GenBank/DDBJ whole genome shotgun (WGS) entry which is preliminary data.</text>
</comment>
<dbReference type="GO" id="GO:0005829">
    <property type="term" value="C:cytosol"/>
    <property type="evidence" value="ECO:0007669"/>
    <property type="project" value="TreeGrafter"/>
</dbReference>
<protein>
    <submittedName>
        <fullName evidence="3">Methionyl-tRNA formyltransferase</fullName>
    </submittedName>
</protein>
<dbReference type="Gene3D" id="3.40.50.12230">
    <property type="match status" value="1"/>
</dbReference>
<organism evidence="3 4">
    <name type="scientific">Haloarcula hispanica</name>
    <dbReference type="NCBI Taxonomy" id="51589"/>
    <lineage>
        <taxon>Archaea</taxon>
        <taxon>Methanobacteriati</taxon>
        <taxon>Methanobacteriota</taxon>
        <taxon>Stenosarchaea group</taxon>
        <taxon>Halobacteria</taxon>
        <taxon>Halobacteriales</taxon>
        <taxon>Haloarculaceae</taxon>
        <taxon>Haloarcula</taxon>
    </lineage>
</organism>
<dbReference type="Pfam" id="PF02911">
    <property type="entry name" value="Formyl_trans_C"/>
    <property type="match status" value="1"/>
</dbReference>
<dbReference type="AlphaFoldDB" id="A0A482TBB1"/>
<reference evidence="3 4" key="1">
    <citation type="submission" date="2018-12" db="EMBL/GenBank/DDBJ databases">
        <title>Draft genome sequence of Haloarcula hispinica strain 18.1, an halophilic archaeon isolated from Chott El Jerid of Southern Tunisia.</title>
        <authorList>
            <person name="Najjari A."/>
            <person name="Ben Dhia O."/>
            <person name="Ferjani R."/>
            <person name="Mahjoubi M."/>
            <person name="Sghaier H."/>
            <person name="Elshahed M."/>
            <person name="Ouzari H.I."/>
            <person name="Cherid A."/>
            <person name="Youssef N."/>
        </authorList>
    </citation>
    <scope>NUCLEOTIDE SEQUENCE [LARGE SCALE GENOMIC DNA]</scope>
    <source>
        <strain evidence="3 4">18.1</strain>
    </source>
</reference>
<dbReference type="InterPro" id="IPR005793">
    <property type="entry name" value="Formyl_trans_C"/>
</dbReference>
<evidence type="ECO:0000259" key="1">
    <source>
        <dbReference type="Pfam" id="PF00551"/>
    </source>
</evidence>
<dbReference type="SUPFAM" id="SSF53328">
    <property type="entry name" value="Formyltransferase"/>
    <property type="match status" value="1"/>
</dbReference>
<keyword evidence="3" id="KW-0808">Transferase</keyword>
<evidence type="ECO:0000313" key="3">
    <source>
        <dbReference type="EMBL" id="RYJ09885.1"/>
    </source>
</evidence>
<dbReference type="RefSeq" id="WP_129755367.1">
    <property type="nucleotide sequence ID" value="NZ_JAFKAA010000002.1"/>
</dbReference>
<dbReference type="PANTHER" id="PTHR11138">
    <property type="entry name" value="METHIONYL-TRNA FORMYLTRANSFERASE"/>
    <property type="match status" value="1"/>
</dbReference>
<dbReference type="PANTHER" id="PTHR11138:SF5">
    <property type="entry name" value="METHIONYL-TRNA FORMYLTRANSFERASE, MITOCHONDRIAL"/>
    <property type="match status" value="1"/>
</dbReference>
<dbReference type="InterPro" id="IPR002376">
    <property type="entry name" value="Formyl_transf_N"/>
</dbReference>
<sequence length="314" mass="35011">MRVTFVTHNELGLACLNELVELGADIRAVFTRTKNEDISDQTDLSAFCEREDITLHNIRSVNNKEVKKEISSYNPELLFVVGWSQLVDAEVLSIPTVTALGMHPAPLPRGRGRAPIAWSLIKGLDQTALSLFHLVEEADAGDLVGQEPIKITNDDDAAALYNKVVEAGKVLIRDYYPAFESGMVPRTPQDESQATWWPKRKPCHGLINWNDSPREVYDWIRGQSDPYPGAFSYINGRKVTIWSAQPPTNENVLARPGEIVYIDGDMIGVGAWEGIVELSEVQPDGDKRIPAARLVTDYQHEVGDSFEAARARMR</sequence>